<organism evidence="5 6">
    <name type="scientific">Haloarcula quadrata</name>
    <dbReference type="NCBI Taxonomy" id="182779"/>
    <lineage>
        <taxon>Archaea</taxon>
        <taxon>Methanobacteriati</taxon>
        <taxon>Methanobacteriota</taxon>
        <taxon>Stenosarchaea group</taxon>
        <taxon>Halobacteria</taxon>
        <taxon>Halobacteriales</taxon>
        <taxon>Haloarculaceae</taxon>
        <taxon>Haloarcula</taxon>
    </lineage>
</organism>
<dbReference type="SMART" id="SM00091">
    <property type="entry name" value="PAS"/>
    <property type="match status" value="2"/>
</dbReference>
<keyword evidence="6" id="KW-1185">Reference proteome</keyword>
<comment type="caution">
    <text evidence="5">The sequence shown here is derived from an EMBL/GenBank/DDBJ whole genome shotgun (WGS) entry which is preliminary data.</text>
</comment>
<name>A0A495R6E6_9EURY</name>
<evidence type="ECO:0000313" key="6">
    <source>
        <dbReference type="Proteomes" id="UP000268233"/>
    </source>
</evidence>
<dbReference type="InterPro" id="IPR035965">
    <property type="entry name" value="PAS-like_dom_sf"/>
</dbReference>
<dbReference type="InterPro" id="IPR001789">
    <property type="entry name" value="Sig_transdc_resp-reg_receiver"/>
</dbReference>
<sequence>MGGVDILHVDDDKGLASLTADLLERKDSRFNVVTAASATEGLQLLSDLSPDCIVSDFEMPGIDGLEFLQAVREKHSKLPFILFTGRGSEEIASDAISAGATDYLQKQSGTEQYELLANRINNAVTRNRSEQKLRETKEEYAAVFENARNGLLLVDVEQDGFRFRRCNSRVLEFTGLAESELIGKTPQEALGYENSRAVAGAYRKCVAMRETITYTVTLTHPVGDVVHEVNTTPIIRDGEVEQLVVAFTDITERHAREQKLREERAVIQQALDALDEPLFVTDIDGRLKHCNHRALELTGNTEETAVGTPITALFPDEERETIADAVDDALRTGRTTITASLCLDSGQQQRYEFRAHSLTDLDNNTAGLVILGQDVSDT</sequence>
<dbReference type="InterPro" id="IPR000014">
    <property type="entry name" value="PAS"/>
</dbReference>
<dbReference type="InterPro" id="IPR011006">
    <property type="entry name" value="CheY-like_superfamily"/>
</dbReference>
<evidence type="ECO:0000313" key="5">
    <source>
        <dbReference type="EMBL" id="RKS82832.1"/>
    </source>
</evidence>
<accession>A0A495R6E6</accession>
<dbReference type="PROSITE" id="PS50112">
    <property type="entry name" value="PAS"/>
    <property type="match status" value="2"/>
</dbReference>
<feature type="domain" description="Response regulatory" evidence="3">
    <location>
        <begin position="5"/>
        <end position="121"/>
    </location>
</feature>
<feature type="modified residue" description="4-aspartylphosphate" evidence="2">
    <location>
        <position position="56"/>
    </location>
</feature>
<evidence type="ECO:0000259" key="3">
    <source>
        <dbReference type="PROSITE" id="PS50110"/>
    </source>
</evidence>
<feature type="domain" description="PAS" evidence="4">
    <location>
        <begin position="263"/>
        <end position="333"/>
    </location>
</feature>
<gene>
    <name evidence="5" type="ORF">BDK61_2154</name>
</gene>
<dbReference type="RefSeq" id="WP_121303192.1">
    <property type="nucleotide sequence ID" value="NZ_RBWW01000001.1"/>
</dbReference>
<dbReference type="SUPFAM" id="SSF52172">
    <property type="entry name" value="CheY-like"/>
    <property type="match status" value="1"/>
</dbReference>
<dbReference type="Proteomes" id="UP000268233">
    <property type="component" value="Unassembled WGS sequence"/>
</dbReference>
<dbReference type="CDD" id="cd00130">
    <property type="entry name" value="PAS"/>
    <property type="match status" value="2"/>
</dbReference>
<dbReference type="SMART" id="SM00448">
    <property type="entry name" value="REC"/>
    <property type="match status" value="1"/>
</dbReference>
<dbReference type="Pfam" id="PF08448">
    <property type="entry name" value="PAS_4"/>
    <property type="match status" value="2"/>
</dbReference>
<dbReference type="Gene3D" id="3.40.50.2300">
    <property type="match status" value="1"/>
</dbReference>
<dbReference type="Pfam" id="PF00072">
    <property type="entry name" value="Response_reg"/>
    <property type="match status" value="1"/>
</dbReference>
<dbReference type="Gene3D" id="3.30.450.20">
    <property type="entry name" value="PAS domain"/>
    <property type="match status" value="2"/>
</dbReference>
<dbReference type="PROSITE" id="PS50110">
    <property type="entry name" value="RESPONSE_REGULATORY"/>
    <property type="match status" value="1"/>
</dbReference>
<dbReference type="CDD" id="cd00156">
    <property type="entry name" value="REC"/>
    <property type="match status" value="1"/>
</dbReference>
<evidence type="ECO:0000259" key="4">
    <source>
        <dbReference type="PROSITE" id="PS50112"/>
    </source>
</evidence>
<proteinExistence type="predicted"/>
<dbReference type="NCBIfam" id="TIGR00229">
    <property type="entry name" value="sensory_box"/>
    <property type="match status" value="2"/>
</dbReference>
<dbReference type="InterPro" id="IPR013656">
    <property type="entry name" value="PAS_4"/>
</dbReference>
<dbReference type="PANTHER" id="PTHR44591">
    <property type="entry name" value="STRESS RESPONSE REGULATOR PROTEIN 1"/>
    <property type="match status" value="1"/>
</dbReference>
<dbReference type="SUPFAM" id="SSF55785">
    <property type="entry name" value="PYP-like sensor domain (PAS domain)"/>
    <property type="match status" value="2"/>
</dbReference>
<dbReference type="InterPro" id="IPR050595">
    <property type="entry name" value="Bact_response_regulator"/>
</dbReference>
<dbReference type="PANTHER" id="PTHR44591:SF3">
    <property type="entry name" value="RESPONSE REGULATORY DOMAIN-CONTAINING PROTEIN"/>
    <property type="match status" value="1"/>
</dbReference>
<evidence type="ECO:0000256" key="2">
    <source>
        <dbReference type="PROSITE-ProRule" id="PRU00169"/>
    </source>
</evidence>
<dbReference type="EMBL" id="RBWW01000001">
    <property type="protein sequence ID" value="RKS82832.1"/>
    <property type="molecule type" value="Genomic_DNA"/>
</dbReference>
<dbReference type="AlphaFoldDB" id="A0A495R6E6"/>
<protein>
    <submittedName>
        <fullName evidence="5">PAS domain S-box-containing protein</fullName>
    </submittedName>
</protein>
<reference evidence="5 6" key="1">
    <citation type="submission" date="2018-10" db="EMBL/GenBank/DDBJ databases">
        <title>Genomic Encyclopedia of Archaeal and Bacterial Type Strains, Phase II (KMG-II): from individual species to whole genera.</title>
        <authorList>
            <person name="Goeker M."/>
        </authorList>
    </citation>
    <scope>NUCLEOTIDE SEQUENCE [LARGE SCALE GENOMIC DNA]</scope>
    <source>
        <strain evidence="5 6">DSM 11927</strain>
    </source>
</reference>
<evidence type="ECO:0000256" key="1">
    <source>
        <dbReference type="ARBA" id="ARBA00022553"/>
    </source>
</evidence>
<dbReference type="GO" id="GO:0000160">
    <property type="term" value="P:phosphorelay signal transduction system"/>
    <property type="evidence" value="ECO:0007669"/>
    <property type="project" value="InterPro"/>
</dbReference>
<feature type="domain" description="PAS" evidence="4">
    <location>
        <begin position="136"/>
        <end position="185"/>
    </location>
</feature>
<keyword evidence="1 2" id="KW-0597">Phosphoprotein</keyword>